<protein>
    <submittedName>
        <fullName evidence="1">Uncharacterized protein</fullName>
    </submittedName>
</protein>
<name>A0A0C2X0Z2_SERVB</name>
<sequence length="52" mass="6223">MFIIQKDKYRENGQTMRDCWKPDKLQPKFRRRVPKTGATRGVMQAKTRIISI</sequence>
<reference evidence="1 2" key="1">
    <citation type="submission" date="2014-04" db="EMBL/GenBank/DDBJ databases">
        <authorList>
            <consortium name="DOE Joint Genome Institute"/>
            <person name="Kuo A."/>
            <person name="Zuccaro A."/>
            <person name="Kohler A."/>
            <person name="Nagy L.G."/>
            <person name="Floudas D."/>
            <person name="Copeland A."/>
            <person name="Barry K.W."/>
            <person name="Cichocki N."/>
            <person name="Veneault-Fourrey C."/>
            <person name="LaButti K."/>
            <person name="Lindquist E.A."/>
            <person name="Lipzen A."/>
            <person name="Lundell T."/>
            <person name="Morin E."/>
            <person name="Murat C."/>
            <person name="Sun H."/>
            <person name="Tunlid A."/>
            <person name="Henrissat B."/>
            <person name="Grigoriev I.V."/>
            <person name="Hibbett D.S."/>
            <person name="Martin F."/>
            <person name="Nordberg H.P."/>
            <person name="Cantor M.N."/>
            <person name="Hua S.X."/>
        </authorList>
    </citation>
    <scope>NUCLEOTIDE SEQUENCE [LARGE SCALE GENOMIC DNA]</scope>
    <source>
        <strain evidence="1 2">MAFF 305830</strain>
    </source>
</reference>
<accession>A0A0C2X0Z2</accession>
<evidence type="ECO:0000313" key="1">
    <source>
        <dbReference type="EMBL" id="KIM31948.1"/>
    </source>
</evidence>
<keyword evidence="2" id="KW-1185">Reference proteome</keyword>
<organism evidence="1 2">
    <name type="scientific">Serendipita vermifera MAFF 305830</name>
    <dbReference type="NCBI Taxonomy" id="933852"/>
    <lineage>
        <taxon>Eukaryota</taxon>
        <taxon>Fungi</taxon>
        <taxon>Dikarya</taxon>
        <taxon>Basidiomycota</taxon>
        <taxon>Agaricomycotina</taxon>
        <taxon>Agaricomycetes</taxon>
        <taxon>Sebacinales</taxon>
        <taxon>Serendipitaceae</taxon>
        <taxon>Serendipita</taxon>
    </lineage>
</organism>
<reference evidence="2" key="2">
    <citation type="submission" date="2015-01" db="EMBL/GenBank/DDBJ databases">
        <title>Evolutionary Origins and Diversification of the Mycorrhizal Mutualists.</title>
        <authorList>
            <consortium name="DOE Joint Genome Institute"/>
            <consortium name="Mycorrhizal Genomics Consortium"/>
            <person name="Kohler A."/>
            <person name="Kuo A."/>
            <person name="Nagy L.G."/>
            <person name="Floudas D."/>
            <person name="Copeland A."/>
            <person name="Barry K.W."/>
            <person name="Cichocki N."/>
            <person name="Veneault-Fourrey C."/>
            <person name="LaButti K."/>
            <person name="Lindquist E.A."/>
            <person name="Lipzen A."/>
            <person name="Lundell T."/>
            <person name="Morin E."/>
            <person name="Murat C."/>
            <person name="Riley R."/>
            <person name="Ohm R."/>
            <person name="Sun H."/>
            <person name="Tunlid A."/>
            <person name="Henrissat B."/>
            <person name="Grigoriev I.V."/>
            <person name="Hibbett D.S."/>
            <person name="Martin F."/>
        </authorList>
    </citation>
    <scope>NUCLEOTIDE SEQUENCE [LARGE SCALE GENOMIC DNA]</scope>
    <source>
        <strain evidence="2">MAFF 305830</strain>
    </source>
</reference>
<proteinExistence type="predicted"/>
<dbReference type="HOGENOM" id="CLU_3088773_0_0_1"/>
<dbReference type="EMBL" id="KN824281">
    <property type="protein sequence ID" value="KIM31948.1"/>
    <property type="molecule type" value="Genomic_DNA"/>
</dbReference>
<dbReference type="AlphaFoldDB" id="A0A0C2X0Z2"/>
<dbReference type="Proteomes" id="UP000054097">
    <property type="component" value="Unassembled WGS sequence"/>
</dbReference>
<evidence type="ECO:0000313" key="2">
    <source>
        <dbReference type="Proteomes" id="UP000054097"/>
    </source>
</evidence>
<gene>
    <name evidence="1" type="ORF">M408DRAFT_327333</name>
</gene>